<dbReference type="EMBL" id="JADCKA010000004">
    <property type="protein sequence ID" value="MBE5035410.1"/>
    <property type="molecule type" value="Genomic_DNA"/>
</dbReference>
<comment type="caution">
    <text evidence="8">The sequence shown here is derived from an EMBL/GenBank/DDBJ whole genome shotgun (WGS) entry which is preliminary data.</text>
</comment>
<dbReference type="InterPro" id="IPR015421">
    <property type="entry name" value="PyrdxlP-dep_Trfase_major"/>
</dbReference>
<organism evidence="8 9">
    <name type="scientific">Gallibacter intestinalis</name>
    <dbReference type="NCBI Taxonomy" id="2779356"/>
    <lineage>
        <taxon>Bacteria</taxon>
        <taxon>Bacillati</taxon>
        <taxon>Bacillota</taxon>
        <taxon>Clostridia</taxon>
        <taxon>Eubacteriales</taxon>
        <taxon>Eubacteriaceae</taxon>
        <taxon>Gallibacter</taxon>
    </lineage>
</organism>
<keyword evidence="8" id="KW-0032">Aminotransferase</keyword>
<comment type="similarity">
    <text evidence="2">Belongs to the Orn/Lys/Arg decarboxylase class-I family.</text>
</comment>
<dbReference type="Pfam" id="PF03711">
    <property type="entry name" value="OKR_DC_1_C"/>
    <property type="match status" value="1"/>
</dbReference>
<feature type="domain" description="Orn/Lys/Arg decarboxylase C-terminal" evidence="7">
    <location>
        <begin position="396"/>
        <end position="453"/>
    </location>
</feature>
<evidence type="ECO:0000313" key="9">
    <source>
        <dbReference type="Proteomes" id="UP001516588"/>
    </source>
</evidence>
<evidence type="ECO:0000259" key="6">
    <source>
        <dbReference type="Pfam" id="PF01276"/>
    </source>
</evidence>
<dbReference type="Pfam" id="PF01276">
    <property type="entry name" value="OKR_DC_1"/>
    <property type="match status" value="1"/>
</dbReference>
<dbReference type="Gene3D" id="3.90.100.10">
    <property type="entry name" value="Orn/Lys/Arg decarboxylase, C-terminal domain"/>
    <property type="match status" value="1"/>
</dbReference>
<reference evidence="8 9" key="1">
    <citation type="submission" date="2020-10" db="EMBL/GenBank/DDBJ databases">
        <title>ChiBAC.</title>
        <authorList>
            <person name="Zenner C."/>
            <person name="Hitch T.C.A."/>
            <person name="Clavel T."/>
        </authorList>
    </citation>
    <scope>NUCLEOTIDE SEQUENCE [LARGE SCALE GENOMIC DNA]</scope>
    <source>
        <strain evidence="8 9">DSM 108706</strain>
    </source>
</reference>
<dbReference type="Proteomes" id="UP001516588">
    <property type="component" value="Unassembled WGS sequence"/>
</dbReference>
<dbReference type="SUPFAM" id="SSF53383">
    <property type="entry name" value="PLP-dependent transferases"/>
    <property type="match status" value="1"/>
</dbReference>
<protein>
    <submittedName>
        <fullName evidence="8">Aminotransferase class V-fold PLP-dependent enzyme</fullName>
    </submittedName>
</protein>
<name>A0ABR9QXW1_9FIRM</name>
<keyword evidence="9" id="KW-1185">Reference proteome</keyword>
<evidence type="ECO:0000256" key="5">
    <source>
        <dbReference type="ARBA" id="ARBA00023239"/>
    </source>
</evidence>
<dbReference type="InterPro" id="IPR008286">
    <property type="entry name" value="Prn/Lys/Arg_de-COase_C"/>
</dbReference>
<keyword evidence="8" id="KW-0808">Transferase</keyword>
<sequence>MTLLEFLTEHAKGDRVSFHMPGHKGGRLYRRFGYDRFLGNMATVADMDITEIAGADNLHSPEGIIKGLEEDYRKLYGVEKSFLLVNGSTAGVMAAMLSSAAPGKKTLMSRGSHRSAYSALKLGNITPVYLQPEMYEDFGIMGKINPEDVAEALDRDKDIQAVLITSPNYYGVCSDVRAIADEVHKRGRILITDQAHGAHLKLFEGFGLNEDLPVSAETGGADIVINSIHKTLGSFTQSALLNVVSDRVNQRLLRENLNMLQSTSPSYILMASLAVNAEIIKSHGKELFGQWKENLDLFYKKIKDIDGVEVISGLDTDRTKLNIKVAGGSVSGKALDEYLRSKGIDSELYTGDILMAMTGMGNERSDYEKLLSALDDTIEIATDMPCKEKRKAWKLPKPGSVKEHGNETEEIALDKCQGRVSAVTVIPYPPGIPFICPGEEFTEEILENLKLAAEESKVSGLSDKGTIHVYK</sequence>
<evidence type="ECO:0000256" key="3">
    <source>
        <dbReference type="ARBA" id="ARBA00022793"/>
    </source>
</evidence>
<dbReference type="InterPro" id="IPR000310">
    <property type="entry name" value="Orn/Lys/Arg_deCO2ase_major_dom"/>
</dbReference>
<dbReference type="InterPro" id="IPR015424">
    <property type="entry name" value="PyrdxlP-dep_Trfase"/>
</dbReference>
<evidence type="ECO:0000259" key="7">
    <source>
        <dbReference type="Pfam" id="PF03711"/>
    </source>
</evidence>
<accession>A0ABR9QXW1</accession>
<dbReference type="InterPro" id="IPR052357">
    <property type="entry name" value="Orn_Lys_Arg_decarboxylase-I"/>
</dbReference>
<dbReference type="RefSeq" id="WP_226385056.1">
    <property type="nucleotide sequence ID" value="NZ_JADCKA010000004.1"/>
</dbReference>
<dbReference type="PANTHER" id="PTHR43277:SF4">
    <property type="entry name" value="ARGININE DECARBOXYLASE"/>
    <property type="match status" value="1"/>
</dbReference>
<gene>
    <name evidence="8" type="ORF">INF20_03825</name>
</gene>
<keyword evidence="5" id="KW-0456">Lyase</keyword>
<feature type="domain" description="Orn/Lys/Arg decarboxylases family 1 pyridoxal-P attachment site" evidence="6">
    <location>
        <begin position="4"/>
        <end position="311"/>
    </location>
</feature>
<proteinExistence type="inferred from homology"/>
<dbReference type="PANTHER" id="PTHR43277">
    <property type="entry name" value="ARGININE DECARBOXYLASE"/>
    <property type="match status" value="1"/>
</dbReference>
<dbReference type="Gene3D" id="3.40.640.10">
    <property type="entry name" value="Type I PLP-dependent aspartate aminotransferase-like (Major domain)"/>
    <property type="match status" value="1"/>
</dbReference>
<evidence type="ECO:0000313" key="8">
    <source>
        <dbReference type="EMBL" id="MBE5035410.1"/>
    </source>
</evidence>
<evidence type="ECO:0000256" key="1">
    <source>
        <dbReference type="ARBA" id="ARBA00001933"/>
    </source>
</evidence>
<keyword evidence="3" id="KW-0210">Decarboxylase</keyword>
<keyword evidence="4" id="KW-0663">Pyridoxal phosphate</keyword>
<dbReference type="GO" id="GO:0008483">
    <property type="term" value="F:transaminase activity"/>
    <property type="evidence" value="ECO:0007669"/>
    <property type="project" value="UniProtKB-KW"/>
</dbReference>
<evidence type="ECO:0000256" key="2">
    <source>
        <dbReference type="ARBA" id="ARBA00010671"/>
    </source>
</evidence>
<comment type="cofactor">
    <cofactor evidence="1">
        <name>pyridoxal 5'-phosphate</name>
        <dbReference type="ChEBI" id="CHEBI:597326"/>
    </cofactor>
</comment>
<evidence type="ECO:0000256" key="4">
    <source>
        <dbReference type="ARBA" id="ARBA00022898"/>
    </source>
</evidence>